<dbReference type="SMART" id="SM00829">
    <property type="entry name" value="PKS_ER"/>
    <property type="match status" value="1"/>
</dbReference>
<protein>
    <submittedName>
        <fullName evidence="6">Zinc-binding dehydrogenase</fullName>
    </submittedName>
</protein>
<evidence type="ECO:0000256" key="4">
    <source>
        <dbReference type="RuleBase" id="RU361277"/>
    </source>
</evidence>
<gene>
    <name evidence="6" type="ORF">FE263_17850</name>
</gene>
<comment type="caution">
    <text evidence="6">The sequence shown here is derived from an EMBL/GenBank/DDBJ whole genome shotgun (WGS) entry which is preliminary data.</text>
</comment>
<dbReference type="InterPro" id="IPR011032">
    <property type="entry name" value="GroES-like_sf"/>
</dbReference>
<dbReference type="SUPFAM" id="SSF50129">
    <property type="entry name" value="GroES-like"/>
    <property type="match status" value="1"/>
</dbReference>
<dbReference type="OrthoDB" id="9773078at2"/>
<name>A0A5R9J4D1_9PROT</name>
<dbReference type="InterPro" id="IPR013154">
    <property type="entry name" value="ADH-like_N"/>
</dbReference>
<proteinExistence type="inferred from homology"/>
<keyword evidence="3" id="KW-0560">Oxidoreductase</keyword>
<dbReference type="SUPFAM" id="SSF51735">
    <property type="entry name" value="NAD(P)-binding Rossmann-fold domains"/>
    <property type="match status" value="1"/>
</dbReference>
<keyword evidence="2 4" id="KW-0862">Zinc</keyword>
<dbReference type="InterPro" id="IPR020843">
    <property type="entry name" value="ER"/>
</dbReference>
<dbReference type="GO" id="GO:0008270">
    <property type="term" value="F:zinc ion binding"/>
    <property type="evidence" value="ECO:0007669"/>
    <property type="project" value="InterPro"/>
</dbReference>
<evidence type="ECO:0000313" key="6">
    <source>
        <dbReference type="EMBL" id="TLU71357.1"/>
    </source>
</evidence>
<comment type="cofactor">
    <cofactor evidence="4">
        <name>Zn(2+)</name>
        <dbReference type="ChEBI" id="CHEBI:29105"/>
    </cofactor>
</comment>
<evidence type="ECO:0000256" key="2">
    <source>
        <dbReference type="ARBA" id="ARBA00022833"/>
    </source>
</evidence>
<organism evidence="6 7">
    <name type="scientific">Lichenicoccus roseus</name>
    <dbReference type="NCBI Taxonomy" id="2683649"/>
    <lineage>
        <taxon>Bacteria</taxon>
        <taxon>Pseudomonadati</taxon>
        <taxon>Pseudomonadota</taxon>
        <taxon>Alphaproteobacteria</taxon>
        <taxon>Acetobacterales</taxon>
        <taxon>Acetobacteraceae</taxon>
        <taxon>Lichenicoccus</taxon>
    </lineage>
</organism>
<dbReference type="InterPro" id="IPR050129">
    <property type="entry name" value="Zn_alcohol_dh"/>
</dbReference>
<dbReference type="InterPro" id="IPR036291">
    <property type="entry name" value="NAD(P)-bd_dom_sf"/>
</dbReference>
<evidence type="ECO:0000313" key="7">
    <source>
        <dbReference type="Proteomes" id="UP000305654"/>
    </source>
</evidence>
<dbReference type="InterPro" id="IPR002328">
    <property type="entry name" value="ADH_Zn_CS"/>
</dbReference>
<dbReference type="Proteomes" id="UP000305654">
    <property type="component" value="Unassembled WGS sequence"/>
</dbReference>
<comment type="similarity">
    <text evidence="4">Belongs to the zinc-containing alcohol dehydrogenase family.</text>
</comment>
<dbReference type="Pfam" id="PF00107">
    <property type="entry name" value="ADH_zinc_N"/>
    <property type="match status" value="1"/>
</dbReference>
<sequence>MQGLVFTGGREVELMSFPDPTPGPGEVVVAIRASGMCGSDLKFYRTPKGEDPGIGIKLAGPVVAGHEPCGVIEAVGAGVDPRQARIGDRVMVHHAHGCDCCRTCRSGWPQMCDNGLEAIYGITANGGHAPYLKAAASNVVKLPDALSFKTGAAVACGTGTAYSALKRLDVSGDDTLVVVGQGPVGLSATLLGSALGARVIALDIEAHRLARATEFGAAHVVNPRETDPVEAILALTGGRGAELAMDTSGTGVGRLTALRATREWGRMCVVGEGHNMDLDISADMLRKQRTIYGSWVFSIMGLADCARFVAERHLPVETLFTEEWSLDQGPEAYRLFDQQTSGKGVFLL</sequence>
<keyword evidence="7" id="KW-1185">Reference proteome</keyword>
<feature type="domain" description="Enoyl reductase (ER)" evidence="5">
    <location>
        <begin position="9"/>
        <end position="346"/>
    </location>
</feature>
<dbReference type="CDD" id="cd08239">
    <property type="entry name" value="THR_DH_like"/>
    <property type="match status" value="1"/>
</dbReference>
<evidence type="ECO:0000256" key="1">
    <source>
        <dbReference type="ARBA" id="ARBA00022723"/>
    </source>
</evidence>
<dbReference type="PROSITE" id="PS00059">
    <property type="entry name" value="ADH_ZINC"/>
    <property type="match status" value="1"/>
</dbReference>
<dbReference type="Gene3D" id="3.40.50.720">
    <property type="entry name" value="NAD(P)-binding Rossmann-like Domain"/>
    <property type="match status" value="1"/>
</dbReference>
<reference evidence="6 7" key="1">
    <citation type="submission" date="2019-05" db="EMBL/GenBank/DDBJ databases">
        <authorList>
            <person name="Pankratov T."/>
            <person name="Grouzdev D."/>
        </authorList>
    </citation>
    <scope>NUCLEOTIDE SEQUENCE [LARGE SCALE GENOMIC DNA]</scope>
    <source>
        <strain evidence="6 7">KEBCLARHB70R</strain>
    </source>
</reference>
<dbReference type="EMBL" id="VCDI01000007">
    <property type="protein sequence ID" value="TLU71357.1"/>
    <property type="molecule type" value="Genomic_DNA"/>
</dbReference>
<dbReference type="InterPro" id="IPR013149">
    <property type="entry name" value="ADH-like_C"/>
</dbReference>
<dbReference type="Pfam" id="PF08240">
    <property type="entry name" value="ADH_N"/>
    <property type="match status" value="1"/>
</dbReference>
<dbReference type="GO" id="GO:0016616">
    <property type="term" value="F:oxidoreductase activity, acting on the CH-OH group of donors, NAD or NADP as acceptor"/>
    <property type="evidence" value="ECO:0007669"/>
    <property type="project" value="UniProtKB-ARBA"/>
</dbReference>
<dbReference type="PANTHER" id="PTHR43401">
    <property type="entry name" value="L-THREONINE 3-DEHYDROGENASE"/>
    <property type="match status" value="1"/>
</dbReference>
<dbReference type="Gene3D" id="3.90.180.10">
    <property type="entry name" value="Medium-chain alcohol dehydrogenases, catalytic domain"/>
    <property type="match status" value="1"/>
</dbReference>
<dbReference type="PANTHER" id="PTHR43401:SF5">
    <property type="entry name" value="ALCOHOL DEHYDROGENASE-RELATED"/>
    <property type="match status" value="1"/>
</dbReference>
<dbReference type="AlphaFoldDB" id="A0A5R9J4D1"/>
<dbReference type="RefSeq" id="WP_138327394.1">
    <property type="nucleotide sequence ID" value="NZ_VCDI01000007.1"/>
</dbReference>
<keyword evidence="1 4" id="KW-0479">Metal-binding</keyword>
<accession>A0A5R9J4D1</accession>
<evidence type="ECO:0000256" key="3">
    <source>
        <dbReference type="ARBA" id="ARBA00023002"/>
    </source>
</evidence>
<evidence type="ECO:0000259" key="5">
    <source>
        <dbReference type="SMART" id="SM00829"/>
    </source>
</evidence>